<dbReference type="AlphaFoldDB" id="A0A846X1N6"/>
<comment type="caution">
    <text evidence="2">The sequence shown here is derived from an EMBL/GenBank/DDBJ whole genome shotgun (WGS) entry which is preliminary data.</text>
</comment>
<sequence length="327" mass="36478">MWSLIECLNGLEEATWVCENGEPQDFRSVRRMLFANEWLPLLDQAFHTRTSGAATVGSKKGDHRVVIHPVIGPEATVYAFHVWIAPLDQAPTPPPPTAGNRWLLDRQAVQQTPESFAMSGGGEQFHEFRSAPQFTGRALRSDDFDKILQIVGDPTPEKKIITESTILNARTGRVMPWVVVCRGHDGNEMRILFCDVARFGIEPKIPTPEALSLRAMSAAAGRWAALAAMATDPITERRDIILALWISERPPWFVEFVPDTTDFIHPDDRSLFSAASVMRADATPPEVRIRINSSDGWRGMNGAIRPYSLAGGNARVDDLYIVEFWES</sequence>
<feature type="domain" description="Rv3651-like N-terminal" evidence="1">
    <location>
        <begin position="2"/>
        <end position="91"/>
    </location>
</feature>
<dbReference type="Pfam" id="PF18007">
    <property type="entry name" value="Rv3651-like_N"/>
    <property type="match status" value="1"/>
</dbReference>
<accession>A0A846X1N6</accession>
<protein>
    <submittedName>
        <fullName evidence="2">DUF5593 domain-containing protein</fullName>
    </submittedName>
</protein>
<reference evidence="2 3" key="1">
    <citation type="submission" date="2020-04" db="EMBL/GenBank/DDBJ databases">
        <title>MicrobeNet Type strains.</title>
        <authorList>
            <person name="Nicholson A.C."/>
        </authorList>
    </citation>
    <scope>NUCLEOTIDE SEQUENCE [LARGE SCALE GENOMIC DNA]</scope>
    <source>
        <strain evidence="2 3">DSM 44113</strain>
    </source>
</reference>
<gene>
    <name evidence="2" type="ORF">HF999_14160</name>
</gene>
<dbReference type="InterPro" id="IPR041458">
    <property type="entry name" value="Rv3651-like_N"/>
</dbReference>
<dbReference type="Proteomes" id="UP000582646">
    <property type="component" value="Unassembled WGS sequence"/>
</dbReference>
<evidence type="ECO:0000313" key="2">
    <source>
        <dbReference type="EMBL" id="NKY19507.1"/>
    </source>
</evidence>
<name>A0A846X1N6_9ACTN</name>
<keyword evidence="3" id="KW-1185">Reference proteome</keyword>
<proteinExistence type="predicted"/>
<evidence type="ECO:0000313" key="3">
    <source>
        <dbReference type="Proteomes" id="UP000582646"/>
    </source>
</evidence>
<evidence type="ECO:0000259" key="1">
    <source>
        <dbReference type="Pfam" id="PF18007"/>
    </source>
</evidence>
<dbReference type="EMBL" id="JAAXOQ010000018">
    <property type="protein sequence ID" value="NKY19507.1"/>
    <property type="molecule type" value="Genomic_DNA"/>
</dbReference>
<organism evidence="2 3">
    <name type="scientific">Tsukamurella spumae</name>
    <dbReference type="NCBI Taxonomy" id="44753"/>
    <lineage>
        <taxon>Bacteria</taxon>
        <taxon>Bacillati</taxon>
        <taxon>Actinomycetota</taxon>
        <taxon>Actinomycetes</taxon>
        <taxon>Mycobacteriales</taxon>
        <taxon>Tsukamurellaceae</taxon>
        <taxon>Tsukamurella</taxon>
    </lineage>
</organism>
<dbReference type="RefSeq" id="WP_168546502.1">
    <property type="nucleotide sequence ID" value="NZ_BAAAKS010000074.1"/>
</dbReference>